<dbReference type="Proteomes" id="UP001165135">
    <property type="component" value="Unassembled WGS sequence"/>
</dbReference>
<reference evidence="2" key="1">
    <citation type="submission" date="2023-03" db="EMBL/GenBank/DDBJ databases">
        <title>Actinoallomurus iriomotensis NBRC 103681.</title>
        <authorList>
            <person name="Ichikawa N."/>
            <person name="Sato H."/>
            <person name="Tonouchi N."/>
        </authorList>
    </citation>
    <scope>NUCLEOTIDE SEQUENCE</scope>
    <source>
        <strain evidence="2">NBRC 103681</strain>
    </source>
</reference>
<comment type="caution">
    <text evidence="2">The sequence shown here is derived from an EMBL/GenBank/DDBJ whole genome shotgun (WGS) entry which is preliminary data.</text>
</comment>
<dbReference type="RefSeq" id="WP_285635709.1">
    <property type="nucleotide sequence ID" value="NZ_BSTJ01000018.1"/>
</dbReference>
<dbReference type="EMBL" id="BSTJ01000018">
    <property type="protein sequence ID" value="GLY81358.1"/>
    <property type="molecule type" value="Genomic_DNA"/>
</dbReference>
<protein>
    <submittedName>
        <fullName evidence="2">Uncharacterized protein</fullName>
    </submittedName>
</protein>
<sequence>MLTNSSRLLPTVLAASSLLAAAGMSAPASASPARARQTVVTALGFNSTDWRYLQVPPAADQPLFYRRHFDDSGWPTGQEGFGTVTAGCAWNNPANVKTPWAVNTDILVRHWVHIPRDAQQVRIEGTVDNDAQVFFNGELVQTAKSGNCVAGAINVVVPANVLDCCNVLAIRGHDYGRSTYLNVRVTYVKPTAA</sequence>
<keyword evidence="1" id="KW-0732">Signal</keyword>
<gene>
    <name evidence="2" type="ORF">Airi01_096250</name>
</gene>
<evidence type="ECO:0000256" key="1">
    <source>
        <dbReference type="SAM" id="SignalP"/>
    </source>
</evidence>
<dbReference type="AlphaFoldDB" id="A0A9W6RTD3"/>
<dbReference type="SUPFAM" id="SSF49785">
    <property type="entry name" value="Galactose-binding domain-like"/>
    <property type="match status" value="1"/>
</dbReference>
<accession>A0A9W6RTD3</accession>
<evidence type="ECO:0000313" key="2">
    <source>
        <dbReference type="EMBL" id="GLY81358.1"/>
    </source>
</evidence>
<feature type="signal peptide" evidence="1">
    <location>
        <begin position="1"/>
        <end position="30"/>
    </location>
</feature>
<name>A0A9W6RTD3_9ACTN</name>
<evidence type="ECO:0000313" key="3">
    <source>
        <dbReference type="Proteomes" id="UP001165135"/>
    </source>
</evidence>
<dbReference type="Gene3D" id="2.60.120.260">
    <property type="entry name" value="Galactose-binding domain-like"/>
    <property type="match status" value="1"/>
</dbReference>
<proteinExistence type="predicted"/>
<dbReference type="InterPro" id="IPR008979">
    <property type="entry name" value="Galactose-bd-like_sf"/>
</dbReference>
<feature type="chain" id="PRO_5040779600" evidence="1">
    <location>
        <begin position="31"/>
        <end position="193"/>
    </location>
</feature>
<organism evidence="2 3">
    <name type="scientific">Actinoallomurus iriomotensis</name>
    <dbReference type="NCBI Taxonomy" id="478107"/>
    <lineage>
        <taxon>Bacteria</taxon>
        <taxon>Bacillati</taxon>
        <taxon>Actinomycetota</taxon>
        <taxon>Actinomycetes</taxon>
        <taxon>Streptosporangiales</taxon>
        <taxon>Thermomonosporaceae</taxon>
        <taxon>Actinoallomurus</taxon>
    </lineage>
</organism>